<gene>
    <name evidence="2" type="ORF">QP460_007540</name>
</gene>
<comment type="caution">
    <text evidence="2">The sequence shown here is derived from an EMBL/GenBank/DDBJ whole genome shotgun (WGS) entry which is preliminary data.</text>
</comment>
<feature type="region of interest" description="Disordered" evidence="1">
    <location>
        <begin position="234"/>
        <end position="270"/>
    </location>
</feature>
<evidence type="ECO:0000313" key="2">
    <source>
        <dbReference type="EMBL" id="MEO3717437.1"/>
    </source>
</evidence>
<dbReference type="AlphaFoldDB" id="A0AAW9SJT5"/>
<reference evidence="2" key="2">
    <citation type="submission" date="2024-05" db="EMBL/GenBank/DDBJ databases">
        <authorList>
            <person name="Wolfe A."/>
        </authorList>
    </citation>
    <scope>NUCLEOTIDE SEQUENCE</scope>
    <source>
        <strain evidence="2">UMB1064</strain>
    </source>
</reference>
<dbReference type="RefSeq" id="WP_284805646.1">
    <property type="nucleotide sequence ID" value="NZ_JASOMP010000002.1"/>
</dbReference>
<proteinExistence type="predicted"/>
<organism evidence="2 3">
    <name type="scientific">Corynebacterium amycolatum</name>
    <dbReference type="NCBI Taxonomy" id="43765"/>
    <lineage>
        <taxon>Bacteria</taxon>
        <taxon>Bacillati</taxon>
        <taxon>Actinomycetota</taxon>
        <taxon>Actinomycetes</taxon>
        <taxon>Mycobacteriales</taxon>
        <taxon>Corynebacteriaceae</taxon>
        <taxon>Corynebacterium</taxon>
    </lineage>
</organism>
<sequence length="314" mass="33472">MRIVVLQCGPDVPAFSQLLRQSWSTSAPSAPSAPATPAPPAYALHDVAMIPARKELAFIDDLAKDVLPIDTAPTPEEISKQKKVDHLGTPQPAPQKPSEPLRIVVVGTDAALAAVATYLMRKNLLWIELAHVPTAPSTAAKNWGIEGGEGLDAAAALTRPTMPVPLIRDDTGHAIVGYVLLTEPGITGVSSENGFTGEVYVDEHQMFSGTSTGLQIRPTPDAPGIVAAEVPAPDAEVGNEDGGNKGLLSRLGLGRGGRRKAKEAPSRELHRPMTGRAVQVGGLSFRYVRDGVESRKPREKTTLYRHLRDLQIVH</sequence>
<feature type="region of interest" description="Disordered" evidence="1">
    <location>
        <begin position="74"/>
        <end position="98"/>
    </location>
</feature>
<reference evidence="2" key="1">
    <citation type="submission" date="2023-05" db="EMBL/GenBank/DDBJ databases">
        <authorList>
            <person name="Du J."/>
        </authorList>
    </citation>
    <scope>NUCLEOTIDE SEQUENCE</scope>
    <source>
        <strain evidence="2">UMB1064</strain>
    </source>
</reference>
<feature type="compositionally biased region" description="Basic and acidic residues" evidence="1">
    <location>
        <begin position="77"/>
        <end position="86"/>
    </location>
</feature>
<evidence type="ECO:0000256" key="1">
    <source>
        <dbReference type="SAM" id="MobiDB-lite"/>
    </source>
</evidence>
<protein>
    <submittedName>
        <fullName evidence="2">Uncharacterized protein</fullName>
    </submittedName>
</protein>
<evidence type="ECO:0000313" key="3">
    <source>
        <dbReference type="Proteomes" id="UP001223646"/>
    </source>
</evidence>
<dbReference type="Proteomes" id="UP001223646">
    <property type="component" value="Unassembled WGS sequence"/>
</dbReference>
<dbReference type="EMBL" id="JASOOY020000027">
    <property type="protein sequence ID" value="MEO3717437.1"/>
    <property type="molecule type" value="Genomic_DNA"/>
</dbReference>
<accession>A0AAW9SJT5</accession>
<name>A0AAW9SJT5_CORAY</name>